<evidence type="ECO:0000313" key="3">
    <source>
        <dbReference type="EMBL" id="MDR7320732.1"/>
    </source>
</evidence>
<evidence type="ECO:0000256" key="2">
    <source>
        <dbReference type="SAM" id="Phobius"/>
    </source>
</evidence>
<gene>
    <name evidence="3" type="ORF">J2S44_000982</name>
</gene>
<keyword evidence="2" id="KW-0472">Membrane</keyword>
<organism evidence="3 4">
    <name type="scientific">Catenuloplanes niger</name>
    <dbReference type="NCBI Taxonomy" id="587534"/>
    <lineage>
        <taxon>Bacteria</taxon>
        <taxon>Bacillati</taxon>
        <taxon>Actinomycetota</taxon>
        <taxon>Actinomycetes</taxon>
        <taxon>Micromonosporales</taxon>
        <taxon>Micromonosporaceae</taxon>
        <taxon>Catenuloplanes</taxon>
    </lineage>
</organism>
<protein>
    <submittedName>
        <fullName evidence="3">Uncharacterized protein</fullName>
    </submittedName>
</protein>
<dbReference type="EMBL" id="JAVDYC010000001">
    <property type="protein sequence ID" value="MDR7320732.1"/>
    <property type="molecule type" value="Genomic_DNA"/>
</dbReference>
<keyword evidence="2" id="KW-1133">Transmembrane helix</keyword>
<proteinExistence type="predicted"/>
<accession>A0AAE3ZKQ9</accession>
<keyword evidence="2" id="KW-0812">Transmembrane</keyword>
<feature type="region of interest" description="Disordered" evidence="1">
    <location>
        <begin position="196"/>
        <end position="215"/>
    </location>
</feature>
<sequence length="215" mass="22204">MVVLVCHRRCEAADPVYGGGMTNIPTGVAWRPYLRALAEAGFDVASVGAWIAAGELPPARRRLARGALVAVTAAVAIPGVRAIRADVEGAAEPVIAGARSGLPFVDAGIRVPAGEPSGGRASARRRVVLVGAAGLTAAVAVSVGGAVAVRRLERRWLERLTRQGHPHPHRALGVRMAALYSVVVVPSRLLAVRKAAEGDRREHMTGNGDGTTGTG</sequence>
<dbReference type="AlphaFoldDB" id="A0AAE3ZKQ9"/>
<reference evidence="3 4" key="1">
    <citation type="submission" date="2023-07" db="EMBL/GenBank/DDBJ databases">
        <title>Sequencing the genomes of 1000 actinobacteria strains.</title>
        <authorList>
            <person name="Klenk H.-P."/>
        </authorList>
    </citation>
    <scope>NUCLEOTIDE SEQUENCE [LARGE SCALE GENOMIC DNA]</scope>
    <source>
        <strain evidence="3 4">DSM 44711</strain>
    </source>
</reference>
<dbReference type="Proteomes" id="UP001183629">
    <property type="component" value="Unassembled WGS sequence"/>
</dbReference>
<dbReference type="RefSeq" id="WP_310409361.1">
    <property type="nucleotide sequence ID" value="NZ_JAVDYC010000001.1"/>
</dbReference>
<evidence type="ECO:0000313" key="4">
    <source>
        <dbReference type="Proteomes" id="UP001183629"/>
    </source>
</evidence>
<keyword evidence="4" id="KW-1185">Reference proteome</keyword>
<evidence type="ECO:0000256" key="1">
    <source>
        <dbReference type="SAM" id="MobiDB-lite"/>
    </source>
</evidence>
<feature type="transmembrane region" description="Helical" evidence="2">
    <location>
        <begin position="127"/>
        <end position="152"/>
    </location>
</feature>
<comment type="caution">
    <text evidence="3">The sequence shown here is derived from an EMBL/GenBank/DDBJ whole genome shotgun (WGS) entry which is preliminary data.</text>
</comment>
<name>A0AAE3ZKQ9_9ACTN</name>